<evidence type="ECO:0000313" key="5">
    <source>
        <dbReference type="Proteomes" id="UP000218598"/>
    </source>
</evidence>
<dbReference type="InterPro" id="IPR051675">
    <property type="entry name" value="Endo/Exo/Phosphatase_dom_1"/>
</dbReference>
<feature type="compositionally biased region" description="Low complexity" evidence="1">
    <location>
        <begin position="121"/>
        <end position="132"/>
    </location>
</feature>
<keyword evidence="2" id="KW-1133">Transmembrane helix</keyword>
<dbReference type="PANTHER" id="PTHR21180">
    <property type="entry name" value="ENDONUCLEASE/EXONUCLEASE/PHOSPHATASE FAMILY DOMAIN-CONTAINING PROTEIN 1"/>
    <property type="match status" value="1"/>
</dbReference>
<feature type="transmembrane region" description="Helical" evidence="2">
    <location>
        <begin position="48"/>
        <end position="66"/>
    </location>
</feature>
<keyword evidence="2" id="KW-0472">Membrane</keyword>
<dbReference type="AlphaFoldDB" id="A0A2A3YEX7"/>
<dbReference type="InterPro" id="IPR010994">
    <property type="entry name" value="RuvA_2-like"/>
</dbReference>
<dbReference type="GO" id="GO:0003677">
    <property type="term" value="F:DNA binding"/>
    <property type="evidence" value="ECO:0007669"/>
    <property type="project" value="InterPro"/>
</dbReference>
<dbReference type="InterPro" id="IPR003583">
    <property type="entry name" value="Hlx-hairpin-Hlx_DNA-bd_motif"/>
</dbReference>
<dbReference type="NCBIfam" id="TIGR00426">
    <property type="entry name" value="competence protein ComEA helix-hairpin-helix repeat region"/>
    <property type="match status" value="1"/>
</dbReference>
<evidence type="ECO:0000313" key="4">
    <source>
        <dbReference type="EMBL" id="PCC38322.1"/>
    </source>
</evidence>
<dbReference type="Gene3D" id="3.10.560.10">
    <property type="entry name" value="Outer membrane lipoprotein wza domain like"/>
    <property type="match status" value="1"/>
</dbReference>
<feature type="domain" description="Helix-hairpin-helix DNA-binding motif class 1" evidence="3">
    <location>
        <begin position="250"/>
        <end position="269"/>
    </location>
</feature>
<dbReference type="EMBL" id="NRGR01000024">
    <property type="protein sequence ID" value="PCC38322.1"/>
    <property type="molecule type" value="Genomic_DNA"/>
</dbReference>
<gene>
    <name evidence="4" type="ORF">CIK66_14925</name>
</gene>
<dbReference type="RefSeq" id="WP_096197630.1">
    <property type="nucleotide sequence ID" value="NZ_BAAAIQ010000004.1"/>
</dbReference>
<dbReference type="Pfam" id="PF10531">
    <property type="entry name" value="SLBB"/>
    <property type="match status" value="1"/>
</dbReference>
<feature type="compositionally biased region" description="Low complexity" evidence="1">
    <location>
        <begin position="202"/>
        <end position="217"/>
    </location>
</feature>
<dbReference type="Pfam" id="PF12836">
    <property type="entry name" value="HHH_3"/>
    <property type="match status" value="1"/>
</dbReference>
<dbReference type="Gene3D" id="1.10.150.320">
    <property type="entry name" value="Photosystem II 12 kDa extrinsic protein"/>
    <property type="match status" value="1"/>
</dbReference>
<keyword evidence="2" id="KW-0812">Transmembrane</keyword>
<dbReference type="Proteomes" id="UP000218598">
    <property type="component" value="Unassembled WGS sequence"/>
</dbReference>
<dbReference type="InterPro" id="IPR019554">
    <property type="entry name" value="Soluble_ligand-bd"/>
</dbReference>
<accession>A0A2A3YEX7</accession>
<evidence type="ECO:0000259" key="3">
    <source>
        <dbReference type="SMART" id="SM00278"/>
    </source>
</evidence>
<dbReference type="OrthoDB" id="9758724at2"/>
<evidence type="ECO:0000256" key="2">
    <source>
        <dbReference type="SAM" id="Phobius"/>
    </source>
</evidence>
<evidence type="ECO:0000256" key="1">
    <source>
        <dbReference type="SAM" id="MobiDB-lite"/>
    </source>
</evidence>
<dbReference type="GO" id="GO:0015627">
    <property type="term" value="C:type II protein secretion system complex"/>
    <property type="evidence" value="ECO:0007669"/>
    <property type="project" value="TreeGrafter"/>
</dbReference>
<feature type="region of interest" description="Disordered" evidence="1">
    <location>
        <begin position="202"/>
        <end position="241"/>
    </location>
</feature>
<organism evidence="4 5">
    <name type="scientific">Brachybacterium alimentarium</name>
    <dbReference type="NCBI Taxonomy" id="47845"/>
    <lineage>
        <taxon>Bacteria</taxon>
        <taxon>Bacillati</taxon>
        <taxon>Actinomycetota</taxon>
        <taxon>Actinomycetes</taxon>
        <taxon>Micrococcales</taxon>
        <taxon>Dermabacteraceae</taxon>
        <taxon>Brachybacterium</taxon>
    </lineage>
</organism>
<proteinExistence type="predicted"/>
<keyword evidence="5" id="KW-1185">Reference proteome</keyword>
<dbReference type="GO" id="GO:0006281">
    <property type="term" value="P:DNA repair"/>
    <property type="evidence" value="ECO:0007669"/>
    <property type="project" value="InterPro"/>
</dbReference>
<feature type="domain" description="Helix-hairpin-helix DNA-binding motif class 1" evidence="3">
    <location>
        <begin position="280"/>
        <end position="299"/>
    </location>
</feature>
<feature type="region of interest" description="Disordered" evidence="1">
    <location>
        <begin position="83"/>
        <end position="145"/>
    </location>
</feature>
<feature type="region of interest" description="Disordered" evidence="1">
    <location>
        <begin position="1"/>
        <end position="43"/>
    </location>
</feature>
<dbReference type="GO" id="GO:0015628">
    <property type="term" value="P:protein secretion by the type II secretion system"/>
    <property type="evidence" value="ECO:0007669"/>
    <property type="project" value="TreeGrafter"/>
</dbReference>
<dbReference type="SMART" id="SM00278">
    <property type="entry name" value="HhH1"/>
    <property type="match status" value="2"/>
</dbReference>
<protein>
    <submittedName>
        <fullName evidence="4">Competence protein ComEA</fullName>
    </submittedName>
</protein>
<reference evidence="4 5" key="1">
    <citation type="journal article" date="2017" name="Elife">
        <title>Extensive horizontal gene transfer in cheese-associated bacteria.</title>
        <authorList>
            <person name="Bonham K.S."/>
            <person name="Wolfe B.E."/>
            <person name="Dutton R.J."/>
        </authorList>
    </citation>
    <scope>NUCLEOTIDE SEQUENCE [LARGE SCALE GENOMIC DNA]</scope>
    <source>
        <strain evidence="4 5">341_9</strain>
    </source>
</reference>
<sequence>MGEHEGSSRTPRGTAARHRRTGQALIERRDHTAQKPSRRLALPAPTPSALVGIAVLVLIAVGVIHLSSTGSAVPVDDPGSVVAVPSGASGEPDAETAEAAGGAPIGSSDDDADGADGAGTNGSASAGASPDTGGAGAPGDADGPEELVVHVSGAVADPGVVRLSPGARVDDALSAAGGPRDDADLESVNLARPLADGEQIHVAVPGEDPPAGAAPAPGAAPPPASGGAPETSSSTGGDGALINLNTADAAQLEELPGVGPAIAQRILEHREKNGPFTSVDGLLEVSGIGAATLEKIRDQATV</sequence>
<feature type="compositionally biased region" description="Low complexity" evidence="1">
    <location>
        <begin position="225"/>
        <end position="235"/>
    </location>
</feature>
<dbReference type="SUPFAM" id="SSF47781">
    <property type="entry name" value="RuvA domain 2-like"/>
    <property type="match status" value="1"/>
</dbReference>
<name>A0A2A3YEX7_9MICO</name>
<dbReference type="InterPro" id="IPR004509">
    <property type="entry name" value="Competence_ComEA_HhH"/>
</dbReference>
<comment type="caution">
    <text evidence="4">The sequence shown here is derived from an EMBL/GenBank/DDBJ whole genome shotgun (WGS) entry which is preliminary data.</text>
</comment>
<dbReference type="PANTHER" id="PTHR21180:SF32">
    <property type="entry name" value="ENDONUCLEASE_EXONUCLEASE_PHOSPHATASE FAMILY DOMAIN-CONTAINING PROTEIN 1"/>
    <property type="match status" value="1"/>
</dbReference>